<evidence type="ECO:0000256" key="1">
    <source>
        <dbReference type="SAM" id="SignalP"/>
    </source>
</evidence>
<evidence type="ECO:0000313" key="2">
    <source>
        <dbReference type="EMBL" id="GKY89414.1"/>
    </source>
</evidence>
<feature type="signal peptide" evidence="1">
    <location>
        <begin position="1"/>
        <end position="18"/>
    </location>
</feature>
<dbReference type="InterPro" id="IPR011990">
    <property type="entry name" value="TPR-like_helical_dom_sf"/>
</dbReference>
<dbReference type="EMBL" id="BROH01000012">
    <property type="protein sequence ID" value="GKY89414.1"/>
    <property type="molecule type" value="Genomic_DNA"/>
</dbReference>
<comment type="caution">
    <text evidence="2">The sequence shown here is derived from an EMBL/GenBank/DDBJ whole genome shotgun (WGS) entry which is preliminary data.</text>
</comment>
<keyword evidence="3" id="KW-1185">Reference proteome</keyword>
<gene>
    <name evidence="2" type="ORF">STA1M1_32830</name>
</gene>
<dbReference type="SUPFAM" id="SSF48452">
    <property type="entry name" value="TPR-like"/>
    <property type="match status" value="1"/>
</dbReference>
<protein>
    <recommendedName>
        <fullName evidence="4">Tetratricopeptide repeat protein</fullName>
    </recommendedName>
</protein>
<feature type="chain" id="PRO_5045597970" description="Tetratricopeptide repeat protein" evidence="1">
    <location>
        <begin position="19"/>
        <end position="287"/>
    </location>
</feature>
<accession>A0ABQ5LWQ5</accession>
<organism evidence="2 3">
    <name type="scientific">Sinisalibacter aestuarii</name>
    <dbReference type="NCBI Taxonomy" id="2949426"/>
    <lineage>
        <taxon>Bacteria</taxon>
        <taxon>Pseudomonadati</taxon>
        <taxon>Pseudomonadota</taxon>
        <taxon>Alphaproteobacteria</taxon>
        <taxon>Rhodobacterales</taxon>
        <taxon>Roseobacteraceae</taxon>
        <taxon>Sinisalibacter</taxon>
    </lineage>
</organism>
<evidence type="ECO:0008006" key="4">
    <source>
        <dbReference type="Google" id="ProtNLM"/>
    </source>
</evidence>
<dbReference type="InterPro" id="IPR019734">
    <property type="entry name" value="TPR_rpt"/>
</dbReference>
<keyword evidence="1" id="KW-0732">Signal</keyword>
<evidence type="ECO:0000313" key="3">
    <source>
        <dbReference type="Proteomes" id="UP001144205"/>
    </source>
</evidence>
<name>A0ABQ5LWQ5_9RHOB</name>
<proteinExistence type="predicted"/>
<sequence length="287" mass="31646">MRHTFLFSLCLGSVVVLSACEGTMTDEEVQRAVAGVNVIDESGLNDVMLASGDPNEAVAYFSRSVEQYPDRIDLKRDLAKALVRARKPAEAVRVWSVVIASDEVTNEDRVGYADALIRAGDWTKAGDALNQIPPTYETYDRYRLEAMVADAGQQWSKADSFYETAVGLTTQPARTLNNWGYSKLTRGDFAGAEKLFTEALTYDNTMFTAKNNLVMARGAQRKYDMPVISVTQTERAQLLHTLALAAIKQGDVVMGKTLLEEAIDTHPQHFDEAVRALRALDSNVARG</sequence>
<dbReference type="Gene3D" id="1.25.40.10">
    <property type="entry name" value="Tetratricopeptide repeat domain"/>
    <property type="match status" value="2"/>
</dbReference>
<dbReference type="SMART" id="SM00028">
    <property type="entry name" value="TPR"/>
    <property type="match status" value="2"/>
</dbReference>
<dbReference type="Pfam" id="PF14559">
    <property type="entry name" value="TPR_19"/>
    <property type="match status" value="1"/>
</dbReference>
<dbReference type="PROSITE" id="PS51257">
    <property type="entry name" value="PROKAR_LIPOPROTEIN"/>
    <property type="match status" value="1"/>
</dbReference>
<dbReference type="Proteomes" id="UP001144205">
    <property type="component" value="Unassembled WGS sequence"/>
</dbReference>
<dbReference type="RefSeq" id="WP_281843442.1">
    <property type="nucleotide sequence ID" value="NZ_BROH01000012.1"/>
</dbReference>
<reference evidence="2" key="1">
    <citation type="journal article" date="2023" name="Int. J. Syst. Evol. Microbiol.">
        <title>Sinisalibacter aestuarii sp. nov., isolated from estuarine sediment of the Arakawa River.</title>
        <authorList>
            <person name="Arafat S.T."/>
            <person name="Hirano S."/>
            <person name="Sato A."/>
            <person name="Takeuchi K."/>
            <person name="Yasuda T."/>
            <person name="Terahara T."/>
            <person name="Hamada M."/>
            <person name="Kobayashi T."/>
        </authorList>
    </citation>
    <scope>NUCLEOTIDE SEQUENCE</scope>
    <source>
        <strain evidence="2">B-399</strain>
    </source>
</reference>